<dbReference type="OrthoDB" id="3189549at2"/>
<reference evidence="2 3" key="1">
    <citation type="submission" date="2015-02" db="EMBL/GenBank/DDBJ databases">
        <authorList>
            <person name="Ju K.-S."/>
            <person name="Doroghazi J.R."/>
            <person name="Metcalf W."/>
        </authorList>
    </citation>
    <scope>NUCLEOTIDE SEQUENCE [LARGE SCALE GENOMIC DNA]</scope>
    <source>
        <strain evidence="2 3">NRRL ISP-5550</strain>
    </source>
</reference>
<dbReference type="AlphaFoldDB" id="A0A0F4IX81"/>
<dbReference type="PATRIC" id="fig|68223.7.peg.2523"/>
<dbReference type="RefSeq" id="WP_045950859.1">
    <property type="nucleotide sequence ID" value="NZ_JZWV01000962.1"/>
</dbReference>
<dbReference type="EMBL" id="JZWV01000962">
    <property type="protein sequence ID" value="KJY26259.1"/>
    <property type="molecule type" value="Genomic_DNA"/>
</dbReference>
<sequence length="176" mass="19616">KAMPVSERFYLADAVFLAAVAGEEELIRTLHTAVRAPVYLPYLGRRSCPPQGPVDLGIREGDDAAAALRREPWYAAEWHQRRHSKQAHVPLQLLAEASADAPRGTPVRDQPVTFAPEHRRYALRNVVATVVDVLNPYFRPDEAHPTNESPRRVTVPRHSPEAHLALLPPQSPLDGH</sequence>
<feature type="region of interest" description="Disordered" evidence="1">
    <location>
        <begin position="138"/>
        <end position="176"/>
    </location>
</feature>
<dbReference type="InterPro" id="IPR021124">
    <property type="entry name" value="CRISPR-assoc_prot_Cas5"/>
</dbReference>
<gene>
    <name evidence="2" type="ORF">VR44_30540</name>
</gene>
<evidence type="ECO:0000313" key="2">
    <source>
        <dbReference type="EMBL" id="KJY26259.1"/>
    </source>
</evidence>
<organism evidence="2 3">
    <name type="scientific">Streptomyces katrae</name>
    <dbReference type="NCBI Taxonomy" id="68223"/>
    <lineage>
        <taxon>Bacteria</taxon>
        <taxon>Bacillati</taxon>
        <taxon>Actinomycetota</taxon>
        <taxon>Actinomycetes</taxon>
        <taxon>Kitasatosporales</taxon>
        <taxon>Streptomycetaceae</taxon>
        <taxon>Streptomyces</taxon>
    </lineage>
</organism>
<accession>A0A0F4IX81</accession>
<keyword evidence="3" id="KW-1185">Reference proteome</keyword>
<dbReference type="Pfam" id="PF09704">
    <property type="entry name" value="Cas_Cas5d"/>
    <property type="match status" value="1"/>
</dbReference>
<evidence type="ECO:0000256" key="1">
    <source>
        <dbReference type="SAM" id="MobiDB-lite"/>
    </source>
</evidence>
<proteinExistence type="predicted"/>
<feature type="compositionally biased region" description="Basic and acidic residues" evidence="1">
    <location>
        <begin position="139"/>
        <end position="151"/>
    </location>
</feature>
<comment type="caution">
    <text evidence="2">The sequence shown here is derived from an EMBL/GenBank/DDBJ whole genome shotgun (WGS) entry which is preliminary data.</text>
</comment>
<dbReference type="GO" id="GO:0043571">
    <property type="term" value="P:maintenance of CRISPR repeat elements"/>
    <property type="evidence" value="ECO:0007669"/>
    <property type="project" value="InterPro"/>
</dbReference>
<feature type="non-terminal residue" evidence="2">
    <location>
        <position position="1"/>
    </location>
</feature>
<name>A0A0F4IX81_9ACTN</name>
<dbReference type="Proteomes" id="UP000033551">
    <property type="component" value="Unassembled WGS sequence"/>
</dbReference>
<evidence type="ECO:0000313" key="3">
    <source>
        <dbReference type="Proteomes" id="UP000033551"/>
    </source>
</evidence>
<dbReference type="Gene3D" id="3.30.70.2660">
    <property type="match status" value="1"/>
</dbReference>
<protein>
    <submittedName>
        <fullName evidence="2">CRISPR-associated protein Cas5</fullName>
    </submittedName>
</protein>